<reference evidence="1" key="2">
    <citation type="journal article" date="2022" name="New Phytol.">
        <title>Evolutionary transition to the ectomycorrhizal habit in the genomes of a hyperdiverse lineage of mushroom-forming fungi.</title>
        <authorList>
            <person name="Looney B."/>
            <person name="Miyauchi S."/>
            <person name="Morin E."/>
            <person name="Drula E."/>
            <person name="Courty P.E."/>
            <person name="Kohler A."/>
            <person name="Kuo A."/>
            <person name="LaButti K."/>
            <person name="Pangilinan J."/>
            <person name="Lipzen A."/>
            <person name="Riley R."/>
            <person name="Andreopoulos W."/>
            <person name="He G."/>
            <person name="Johnson J."/>
            <person name="Nolan M."/>
            <person name="Tritt A."/>
            <person name="Barry K.W."/>
            <person name="Grigoriev I.V."/>
            <person name="Nagy L.G."/>
            <person name="Hibbett D."/>
            <person name="Henrissat B."/>
            <person name="Matheny P.B."/>
            <person name="Labbe J."/>
            <person name="Martin F.M."/>
        </authorList>
    </citation>
    <scope>NUCLEOTIDE SEQUENCE</scope>
    <source>
        <strain evidence="1">EC-137</strain>
    </source>
</reference>
<protein>
    <submittedName>
        <fullName evidence="1">Uncharacterized protein</fullName>
    </submittedName>
</protein>
<organism evidence="1 2">
    <name type="scientific">Vararia minispora EC-137</name>
    <dbReference type="NCBI Taxonomy" id="1314806"/>
    <lineage>
        <taxon>Eukaryota</taxon>
        <taxon>Fungi</taxon>
        <taxon>Dikarya</taxon>
        <taxon>Basidiomycota</taxon>
        <taxon>Agaricomycotina</taxon>
        <taxon>Agaricomycetes</taxon>
        <taxon>Russulales</taxon>
        <taxon>Lachnocladiaceae</taxon>
        <taxon>Vararia</taxon>
    </lineage>
</organism>
<proteinExistence type="predicted"/>
<feature type="non-terminal residue" evidence="1">
    <location>
        <position position="62"/>
    </location>
</feature>
<gene>
    <name evidence="1" type="ORF">K488DRAFT_30186</name>
</gene>
<dbReference type="EMBL" id="MU273549">
    <property type="protein sequence ID" value="KAI0032341.1"/>
    <property type="molecule type" value="Genomic_DNA"/>
</dbReference>
<evidence type="ECO:0000313" key="2">
    <source>
        <dbReference type="Proteomes" id="UP000814128"/>
    </source>
</evidence>
<keyword evidence="2" id="KW-1185">Reference proteome</keyword>
<dbReference type="Proteomes" id="UP000814128">
    <property type="component" value="Unassembled WGS sequence"/>
</dbReference>
<reference evidence="1" key="1">
    <citation type="submission" date="2021-02" db="EMBL/GenBank/DDBJ databases">
        <authorList>
            <consortium name="DOE Joint Genome Institute"/>
            <person name="Ahrendt S."/>
            <person name="Looney B.P."/>
            <person name="Miyauchi S."/>
            <person name="Morin E."/>
            <person name="Drula E."/>
            <person name="Courty P.E."/>
            <person name="Chicoki N."/>
            <person name="Fauchery L."/>
            <person name="Kohler A."/>
            <person name="Kuo A."/>
            <person name="Labutti K."/>
            <person name="Pangilinan J."/>
            <person name="Lipzen A."/>
            <person name="Riley R."/>
            <person name="Andreopoulos W."/>
            <person name="He G."/>
            <person name="Johnson J."/>
            <person name="Barry K.W."/>
            <person name="Grigoriev I.V."/>
            <person name="Nagy L."/>
            <person name="Hibbett D."/>
            <person name="Henrissat B."/>
            <person name="Matheny P.B."/>
            <person name="Labbe J."/>
            <person name="Martin F."/>
        </authorList>
    </citation>
    <scope>NUCLEOTIDE SEQUENCE</scope>
    <source>
        <strain evidence="1">EC-137</strain>
    </source>
</reference>
<feature type="non-terminal residue" evidence="1">
    <location>
        <position position="1"/>
    </location>
</feature>
<name>A0ACB8QLU2_9AGAM</name>
<sequence>SPTAASLLGLKGHLRIRPHGSSQKAHVVLRPVEFDEGSGDEDKDPSALYFSLFAQKRIECKP</sequence>
<accession>A0ACB8QLU2</accession>
<evidence type="ECO:0000313" key="1">
    <source>
        <dbReference type="EMBL" id="KAI0032341.1"/>
    </source>
</evidence>
<comment type="caution">
    <text evidence="1">The sequence shown here is derived from an EMBL/GenBank/DDBJ whole genome shotgun (WGS) entry which is preliminary data.</text>
</comment>